<organism evidence="9 10">
    <name type="scientific">Aureobasidium pullulans</name>
    <name type="common">Black yeast</name>
    <name type="synonym">Pullularia pullulans</name>
    <dbReference type="NCBI Taxonomy" id="5580"/>
    <lineage>
        <taxon>Eukaryota</taxon>
        <taxon>Fungi</taxon>
        <taxon>Dikarya</taxon>
        <taxon>Ascomycota</taxon>
        <taxon>Pezizomycotina</taxon>
        <taxon>Dothideomycetes</taxon>
        <taxon>Dothideomycetidae</taxon>
        <taxon>Dothideales</taxon>
        <taxon>Saccotheciaceae</taxon>
        <taxon>Aureobasidium</taxon>
    </lineage>
</organism>
<dbReference type="GO" id="GO:0008270">
    <property type="term" value="F:zinc ion binding"/>
    <property type="evidence" value="ECO:0007669"/>
    <property type="project" value="UniProtKB-KW"/>
</dbReference>
<reference evidence="9 10" key="1">
    <citation type="submission" date="2018-10" db="EMBL/GenBank/DDBJ databases">
        <title>Fifty Aureobasidium pullulans genomes reveal a recombining polyextremotolerant generalist.</title>
        <authorList>
            <person name="Gostincar C."/>
            <person name="Turk M."/>
            <person name="Zajc J."/>
            <person name="Gunde-Cimerman N."/>
        </authorList>
    </citation>
    <scope>NUCLEOTIDE SEQUENCE [LARGE SCALE GENOMIC DNA]</scope>
    <source>
        <strain evidence="9 10">EXF-3403</strain>
    </source>
</reference>
<feature type="compositionally biased region" description="Basic and acidic residues" evidence="6">
    <location>
        <begin position="431"/>
        <end position="441"/>
    </location>
</feature>
<keyword evidence="5" id="KW-0539">Nucleus</keyword>
<feature type="domain" description="C3HC-type" evidence="7">
    <location>
        <begin position="84"/>
        <end position="235"/>
    </location>
</feature>
<evidence type="ECO:0000259" key="8">
    <source>
        <dbReference type="Pfam" id="PF08600"/>
    </source>
</evidence>
<proteinExistence type="predicted"/>
<dbReference type="Pfam" id="PF07967">
    <property type="entry name" value="zf-C3HC"/>
    <property type="match status" value="1"/>
</dbReference>
<feature type="compositionally biased region" description="Low complexity" evidence="6">
    <location>
        <begin position="23"/>
        <end position="32"/>
    </location>
</feature>
<name>A0A4S9X471_AURPU</name>
<feature type="region of interest" description="Disordered" evidence="6">
    <location>
        <begin position="149"/>
        <end position="174"/>
    </location>
</feature>
<dbReference type="PANTHER" id="PTHR15835:SF6">
    <property type="entry name" value="ZINC FINGER C3HC-TYPE PROTEIN 1"/>
    <property type="match status" value="1"/>
</dbReference>
<sequence>MPEALATTKRKFHKLLDSRFGSPSAPAAAAATPPRPVSQGTISEPATKRIRSGGSTTSLAASLRNKPVPATSINPVRGEPNFAPWSHDAFIKRLRTFGPVTNWHPKPDAINEVQWAKRGWWCVDTNTVGCKGGCQQRVAVKVEPIVKRRRVQAEGDDQEQEEEDDEDDEGNQEELERALVDKYKELIIEGHSDDCLWRKAGCKDDIYRLPIVKSTVWQPELRTRYQSLLRLSPFLENLTLQPAELDPSPNKILANLPTSLLDKQEDKSNEEDTNEESEITEETKQKVLKVAVCGWHGSTESSTQLLACEACFQRIGLWMYQPDYKPHRFGDDDDGDEEEDRSLDLIQLHREHCPWRNPIMQAATGNYAGKSAHAILLDVLDRYIDEQRRRSRGTIQGPVTAGSEVESDAGATDDGRESLALESMPSMPELTRAETEKYDKERMSKLRRLRTVLGFKKRAPPTA</sequence>
<evidence type="ECO:0000256" key="5">
    <source>
        <dbReference type="ARBA" id="ARBA00023242"/>
    </source>
</evidence>
<keyword evidence="2" id="KW-0479">Metal-binding</keyword>
<feature type="region of interest" description="Disordered" evidence="6">
    <location>
        <begin position="391"/>
        <end position="441"/>
    </location>
</feature>
<dbReference type="InterPro" id="IPR012935">
    <property type="entry name" value="NuBaID_N"/>
</dbReference>
<keyword evidence="4" id="KW-0862">Zinc</keyword>
<feature type="compositionally biased region" description="Acidic residues" evidence="6">
    <location>
        <begin position="154"/>
        <end position="173"/>
    </location>
</feature>
<dbReference type="AlphaFoldDB" id="A0A4S9X471"/>
<keyword evidence="3" id="KW-0863">Zinc-finger</keyword>
<evidence type="ECO:0000256" key="2">
    <source>
        <dbReference type="ARBA" id="ARBA00022723"/>
    </source>
</evidence>
<protein>
    <submittedName>
        <fullName evidence="9">Zf-C3HC-domain-containing protein</fullName>
    </submittedName>
</protein>
<dbReference type="GO" id="GO:0005634">
    <property type="term" value="C:nucleus"/>
    <property type="evidence" value="ECO:0007669"/>
    <property type="project" value="UniProtKB-SubCell"/>
</dbReference>
<dbReference type="Pfam" id="PF08600">
    <property type="entry name" value="NuBaID_C"/>
    <property type="match status" value="1"/>
</dbReference>
<evidence type="ECO:0000256" key="1">
    <source>
        <dbReference type="ARBA" id="ARBA00004123"/>
    </source>
</evidence>
<evidence type="ECO:0000259" key="7">
    <source>
        <dbReference type="Pfam" id="PF07967"/>
    </source>
</evidence>
<evidence type="ECO:0000256" key="4">
    <source>
        <dbReference type="ARBA" id="ARBA00022833"/>
    </source>
</evidence>
<accession>A0A4S9X471</accession>
<evidence type="ECO:0000313" key="10">
    <source>
        <dbReference type="Proteomes" id="UP000310039"/>
    </source>
</evidence>
<evidence type="ECO:0000256" key="6">
    <source>
        <dbReference type="SAM" id="MobiDB-lite"/>
    </source>
</evidence>
<feature type="region of interest" description="Disordered" evidence="6">
    <location>
        <begin position="257"/>
        <end position="282"/>
    </location>
</feature>
<evidence type="ECO:0000256" key="3">
    <source>
        <dbReference type="ARBA" id="ARBA00022771"/>
    </source>
</evidence>
<dbReference type="EMBL" id="QZBT01000282">
    <property type="protein sequence ID" value="THZ72543.1"/>
    <property type="molecule type" value="Genomic_DNA"/>
</dbReference>
<feature type="compositionally biased region" description="Acidic residues" evidence="6">
    <location>
        <begin position="268"/>
        <end position="280"/>
    </location>
</feature>
<dbReference type="InterPro" id="IPR013909">
    <property type="entry name" value="NuBaID_C"/>
</dbReference>
<dbReference type="Proteomes" id="UP000310039">
    <property type="component" value="Unassembled WGS sequence"/>
</dbReference>
<gene>
    <name evidence="9" type="ORF">D6C84_09939</name>
</gene>
<evidence type="ECO:0000313" key="9">
    <source>
        <dbReference type="EMBL" id="THZ72543.1"/>
    </source>
</evidence>
<feature type="region of interest" description="Disordered" evidence="6">
    <location>
        <begin position="17"/>
        <end position="64"/>
    </location>
</feature>
<comment type="caution">
    <text evidence="9">The sequence shown here is derived from an EMBL/GenBank/DDBJ whole genome shotgun (WGS) entry which is preliminary data.</text>
</comment>
<dbReference type="PANTHER" id="PTHR15835">
    <property type="entry name" value="NUCLEAR-INTERACTING PARTNER OF ALK"/>
    <property type="match status" value="1"/>
</dbReference>
<feature type="domain" description="NuBaID C-terminal" evidence="8">
    <location>
        <begin position="289"/>
        <end position="367"/>
    </location>
</feature>
<comment type="subcellular location">
    <subcellularLocation>
        <location evidence="1">Nucleus</location>
    </subcellularLocation>
</comment>